<keyword evidence="6" id="KW-1185">Reference proteome</keyword>
<name>A0AAW0KTL5_QUESU</name>
<evidence type="ECO:0000313" key="6">
    <source>
        <dbReference type="Proteomes" id="UP000237347"/>
    </source>
</evidence>
<sequence length="65" mass="7300">MDSAVVKYLINNILSVLATEASLLWGVRDAIDDIKDESISMQSFLVDADKKGIQAMKERKLGWQM</sequence>
<keyword evidence="2" id="KW-0547">Nucleotide-binding</keyword>
<evidence type="ECO:0000256" key="2">
    <source>
        <dbReference type="ARBA" id="ARBA00022741"/>
    </source>
</evidence>
<dbReference type="Pfam" id="PF18052">
    <property type="entry name" value="Rx_N"/>
    <property type="match status" value="1"/>
</dbReference>
<dbReference type="GO" id="GO:0006952">
    <property type="term" value="P:defense response"/>
    <property type="evidence" value="ECO:0007669"/>
    <property type="project" value="UniProtKB-KW"/>
</dbReference>
<keyword evidence="1" id="KW-0677">Repeat</keyword>
<dbReference type="EMBL" id="PKMF04000234">
    <property type="protein sequence ID" value="KAK7841768.1"/>
    <property type="molecule type" value="Genomic_DNA"/>
</dbReference>
<organism evidence="5 6">
    <name type="scientific">Quercus suber</name>
    <name type="common">Cork oak</name>
    <dbReference type="NCBI Taxonomy" id="58331"/>
    <lineage>
        <taxon>Eukaryota</taxon>
        <taxon>Viridiplantae</taxon>
        <taxon>Streptophyta</taxon>
        <taxon>Embryophyta</taxon>
        <taxon>Tracheophyta</taxon>
        <taxon>Spermatophyta</taxon>
        <taxon>Magnoliopsida</taxon>
        <taxon>eudicotyledons</taxon>
        <taxon>Gunneridae</taxon>
        <taxon>Pentapetalae</taxon>
        <taxon>rosids</taxon>
        <taxon>fabids</taxon>
        <taxon>Fagales</taxon>
        <taxon>Fagaceae</taxon>
        <taxon>Quercus</taxon>
    </lineage>
</organism>
<dbReference type="Gene3D" id="1.20.5.4130">
    <property type="match status" value="1"/>
</dbReference>
<keyword evidence="3" id="KW-0611">Plant defense</keyword>
<protein>
    <submittedName>
        <fullName evidence="5">Disease resistance protein rpm1</fullName>
    </submittedName>
</protein>
<evidence type="ECO:0000259" key="4">
    <source>
        <dbReference type="Pfam" id="PF18052"/>
    </source>
</evidence>
<reference evidence="5 6" key="1">
    <citation type="journal article" date="2018" name="Sci. Data">
        <title>The draft genome sequence of cork oak.</title>
        <authorList>
            <person name="Ramos A.M."/>
            <person name="Usie A."/>
            <person name="Barbosa P."/>
            <person name="Barros P.M."/>
            <person name="Capote T."/>
            <person name="Chaves I."/>
            <person name="Simoes F."/>
            <person name="Abreu I."/>
            <person name="Carrasquinho I."/>
            <person name="Faro C."/>
            <person name="Guimaraes J.B."/>
            <person name="Mendonca D."/>
            <person name="Nobrega F."/>
            <person name="Rodrigues L."/>
            <person name="Saibo N.J.M."/>
            <person name="Varela M.C."/>
            <person name="Egas C."/>
            <person name="Matos J."/>
            <person name="Miguel C.M."/>
            <person name="Oliveira M.M."/>
            <person name="Ricardo C.P."/>
            <person name="Goncalves S."/>
        </authorList>
    </citation>
    <scope>NUCLEOTIDE SEQUENCE [LARGE SCALE GENOMIC DNA]</scope>
    <source>
        <strain evidence="6">cv. HL8</strain>
    </source>
</reference>
<feature type="domain" description="Disease resistance N-terminal" evidence="4">
    <location>
        <begin position="5"/>
        <end position="54"/>
    </location>
</feature>
<dbReference type="AlphaFoldDB" id="A0AAW0KTL5"/>
<dbReference type="Proteomes" id="UP000237347">
    <property type="component" value="Unassembled WGS sequence"/>
</dbReference>
<gene>
    <name evidence="5" type="primary">RPM1_21</name>
    <name evidence="5" type="ORF">CFP56_014897</name>
</gene>
<comment type="caution">
    <text evidence="5">The sequence shown here is derived from an EMBL/GenBank/DDBJ whole genome shotgun (WGS) entry which is preliminary data.</text>
</comment>
<evidence type="ECO:0000256" key="1">
    <source>
        <dbReference type="ARBA" id="ARBA00022737"/>
    </source>
</evidence>
<evidence type="ECO:0000256" key="3">
    <source>
        <dbReference type="ARBA" id="ARBA00022821"/>
    </source>
</evidence>
<accession>A0AAW0KTL5</accession>
<dbReference type="InterPro" id="IPR041118">
    <property type="entry name" value="Rx_N"/>
</dbReference>
<dbReference type="GO" id="GO:0000166">
    <property type="term" value="F:nucleotide binding"/>
    <property type="evidence" value="ECO:0007669"/>
    <property type="project" value="UniProtKB-KW"/>
</dbReference>
<evidence type="ECO:0000313" key="5">
    <source>
        <dbReference type="EMBL" id="KAK7841768.1"/>
    </source>
</evidence>
<proteinExistence type="predicted"/>